<dbReference type="EMBL" id="UFQR01000013">
    <property type="protein sequence ID" value="SSW96319.1"/>
    <property type="molecule type" value="Genomic_DNA"/>
</dbReference>
<dbReference type="AlphaFoldDB" id="A0A3B0MJW5"/>
<sequence>MADVVSLAVALHLNSASFKSQIHDAYSSAANKSKKFAQQIESGSSQSERAVIRMSNQIRKSSGQAAVGFGNLHHVLTELVSGSNVASSTISNALVPAFERLFGSTHGTTFDTQRQMAKDAAQSAVDYAQSTIDAAKADATRAQQGLKTAQAMKVQAIAQREQALASDEYLEKMRAVNAQNGLNGFEIEKAYAAQNAANARAIAEANLA</sequence>
<reference evidence="1" key="1">
    <citation type="submission" date="2018-04" db="EMBL/GenBank/DDBJ databases">
        <authorList>
            <person name="Go L.Y."/>
            <person name="Mitchell J.A."/>
        </authorList>
    </citation>
    <scope>NUCLEOTIDE SEQUENCE</scope>
    <source>
        <strain evidence="1">ARTV</strain>
    </source>
</reference>
<organism evidence="1">
    <name type="scientific">Arsenophonus endosymbiont of Trialeurodes vaporariorum</name>
    <dbReference type="NCBI Taxonomy" id="235567"/>
    <lineage>
        <taxon>Bacteria</taxon>
        <taxon>Pseudomonadati</taxon>
        <taxon>Pseudomonadota</taxon>
        <taxon>Gammaproteobacteria</taxon>
        <taxon>Enterobacterales</taxon>
        <taxon>Morganellaceae</taxon>
        <taxon>Arsenophonus</taxon>
    </lineage>
</organism>
<proteinExistence type="predicted"/>
<protein>
    <submittedName>
        <fullName evidence="1">Uncharacterized protein</fullName>
    </submittedName>
</protein>
<name>A0A3B0MJW5_9GAMM</name>
<evidence type="ECO:0000313" key="1">
    <source>
        <dbReference type="EMBL" id="SSW96319.1"/>
    </source>
</evidence>
<accession>A0A3B0MJW5</accession>
<gene>
    <name evidence="1" type="ORF">ARTV_2683</name>
</gene>